<dbReference type="GO" id="GO:0006457">
    <property type="term" value="P:protein folding"/>
    <property type="evidence" value="ECO:0007669"/>
    <property type="project" value="InterPro"/>
</dbReference>
<dbReference type="SUPFAM" id="SSF50891">
    <property type="entry name" value="Cyclophilin-like"/>
    <property type="match status" value="1"/>
</dbReference>
<dbReference type="AlphaFoldDB" id="A0A9D9N2V0"/>
<reference evidence="10" key="1">
    <citation type="submission" date="2020-10" db="EMBL/GenBank/DDBJ databases">
        <authorList>
            <person name="Gilroy R."/>
        </authorList>
    </citation>
    <scope>NUCLEOTIDE SEQUENCE</scope>
    <source>
        <strain evidence="10">10532</strain>
    </source>
</reference>
<comment type="similarity">
    <text evidence="2">Belongs to the cyclophilin-type PPIase family.</text>
</comment>
<evidence type="ECO:0000256" key="1">
    <source>
        <dbReference type="ARBA" id="ARBA00000971"/>
    </source>
</evidence>
<feature type="chain" id="PRO_5038738016" description="peptidylprolyl isomerase" evidence="7">
    <location>
        <begin position="20"/>
        <end position="351"/>
    </location>
</feature>
<dbReference type="SUPFAM" id="SSF54534">
    <property type="entry name" value="FKBP-like"/>
    <property type="match status" value="1"/>
</dbReference>
<dbReference type="InterPro" id="IPR046357">
    <property type="entry name" value="PPIase_dom_sf"/>
</dbReference>
<dbReference type="InterPro" id="IPR029000">
    <property type="entry name" value="Cyclophilin-like_dom_sf"/>
</dbReference>
<dbReference type="InterPro" id="IPR001179">
    <property type="entry name" value="PPIase_FKBP_dom"/>
</dbReference>
<dbReference type="PRINTS" id="PR00153">
    <property type="entry name" value="CSAPPISMRASE"/>
</dbReference>
<feature type="signal peptide" evidence="7">
    <location>
        <begin position="1"/>
        <end position="19"/>
    </location>
</feature>
<dbReference type="InterPro" id="IPR044666">
    <property type="entry name" value="Cyclophilin_A-like"/>
</dbReference>
<dbReference type="Gene3D" id="3.10.50.40">
    <property type="match status" value="1"/>
</dbReference>
<organism evidence="10 11">
    <name type="scientific">Candidatus Gallitreponema excrementavium</name>
    <dbReference type="NCBI Taxonomy" id="2840840"/>
    <lineage>
        <taxon>Bacteria</taxon>
        <taxon>Pseudomonadati</taxon>
        <taxon>Spirochaetota</taxon>
        <taxon>Spirochaetia</taxon>
        <taxon>Spirochaetales</taxon>
        <taxon>Candidatus Gallitreponema</taxon>
    </lineage>
</organism>
<evidence type="ECO:0000256" key="5">
    <source>
        <dbReference type="ARBA" id="ARBA00023235"/>
    </source>
</evidence>
<evidence type="ECO:0000256" key="2">
    <source>
        <dbReference type="ARBA" id="ARBA00007365"/>
    </source>
</evidence>
<dbReference type="EC" id="5.2.1.8" evidence="3 6"/>
<dbReference type="InterPro" id="IPR020892">
    <property type="entry name" value="Cyclophilin-type_PPIase_CS"/>
</dbReference>
<proteinExistence type="inferred from homology"/>
<dbReference type="Gene3D" id="2.40.100.10">
    <property type="entry name" value="Cyclophilin-like"/>
    <property type="match status" value="1"/>
</dbReference>
<evidence type="ECO:0000313" key="11">
    <source>
        <dbReference type="Proteomes" id="UP000823638"/>
    </source>
</evidence>
<dbReference type="Proteomes" id="UP000823638">
    <property type="component" value="Unassembled WGS sequence"/>
</dbReference>
<evidence type="ECO:0000256" key="4">
    <source>
        <dbReference type="ARBA" id="ARBA00023110"/>
    </source>
</evidence>
<dbReference type="PANTHER" id="PTHR45625">
    <property type="entry name" value="PEPTIDYL-PROLYL CIS-TRANS ISOMERASE-RELATED"/>
    <property type="match status" value="1"/>
</dbReference>
<feature type="domain" description="PPIase cyclophilin-type" evidence="9">
    <location>
        <begin position="56"/>
        <end position="184"/>
    </location>
</feature>
<dbReference type="PANTHER" id="PTHR45625:SF4">
    <property type="entry name" value="PEPTIDYLPROLYL ISOMERASE DOMAIN AND WD REPEAT-CONTAINING PROTEIN 1"/>
    <property type="match status" value="1"/>
</dbReference>
<keyword evidence="7" id="KW-0732">Signal</keyword>
<sequence length="351" mass="38622">MKRLIKTVILLMFSSMLFALPLSGCSDSNSEGEKKMKEIIKNLPDGLYAQMDTDKGSILLELYYKDTPLTVCNFVGLAEGTLNASLKKPFYNNLTFHRVIEDFMIQGGDPLGNGTGGPGYSFPDEFVEGLRHDGPGVLSMANSGPDTNGSQFFITHVKTEWLDGKHTVFGKVIEGQNVVDSIKQGDRIIDVKIIRIGDEAKKFKATQELFDSLLAEVKAEKEEALKAKREADLATIAEKFPDVQLDKNGVYYKIITDGKGAAVKRGDLVKLHYQGALLDGRVFDDSKVRGAPMEVEAGIGRLIPGFDKTLIQMKKGEVRQIIIPPELGYGNNSIENVIPANSFLVFTLEIL</sequence>
<dbReference type="Pfam" id="PF00254">
    <property type="entry name" value="FKBP_C"/>
    <property type="match status" value="1"/>
</dbReference>
<dbReference type="GO" id="GO:0003755">
    <property type="term" value="F:peptidyl-prolyl cis-trans isomerase activity"/>
    <property type="evidence" value="ECO:0007669"/>
    <property type="project" value="UniProtKB-KW"/>
</dbReference>
<gene>
    <name evidence="10" type="ORF">IAA81_07900</name>
</gene>
<feature type="domain" description="PPIase FKBP-type" evidence="8">
    <location>
        <begin position="266"/>
        <end position="351"/>
    </location>
</feature>
<keyword evidence="5 6" id="KW-0413">Isomerase</keyword>
<dbReference type="CDD" id="cd00317">
    <property type="entry name" value="cyclophilin"/>
    <property type="match status" value="1"/>
</dbReference>
<evidence type="ECO:0000256" key="7">
    <source>
        <dbReference type="SAM" id="SignalP"/>
    </source>
</evidence>
<dbReference type="PROSITE" id="PS00170">
    <property type="entry name" value="CSA_PPIASE_1"/>
    <property type="match status" value="1"/>
</dbReference>
<comment type="caution">
    <text evidence="10">The sequence shown here is derived from an EMBL/GenBank/DDBJ whole genome shotgun (WGS) entry which is preliminary data.</text>
</comment>
<evidence type="ECO:0000259" key="8">
    <source>
        <dbReference type="PROSITE" id="PS50059"/>
    </source>
</evidence>
<dbReference type="InterPro" id="IPR002130">
    <property type="entry name" value="Cyclophilin-type_PPIase_dom"/>
</dbReference>
<evidence type="ECO:0000313" key="10">
    <source>
        <dbReference type="EMBL" id="MBO8458135.1"/>
    </source>
</evidence>
<dbReference type="EMBL" id="JADIMM010000090">
    <property type="protein sequence ID" value="MBO8458135.1"/>
    <property type="molecule type" value="Genomic_DNA"/>
</dbReference>
<evidence type="ECO:0000256" key="3">
    <source>
        <dbReference type="ARBA" id="ARBA00013194"/>
    </source>
</evidence>
<comment type="catalytic activity">
    <reaction evidence="1 6">
        <text>[protein]-peptidylproline (omega=180) = [protein]-peptidylproline (omega=0)</text>
        <dbReference type="Rhea" id="RHEA:16237"/>
        <dbReference type="Rhea" id="RHEA-COMP:10747"/>
        <dbReference type="Rhea" id="RHEA-COMP:10748"/>
        <dbReference type="ChEBI" id="CHEBI:83833"/>
        <dbReference type="ChEBI" id="CHEBI:83834"/>
        <dbReference type="EC" id="5.2.1.8"/>
    </reaction>
</comment>
<accession>A0A9D9N2V0</accession>
<evidence type="ECO:0000259" key="9">
    <source>
        <dbReference type="PROSITE" id="PS50072"/>
    </source>
</evidence>
<name>A0A9D9N2V0_9SPIR</name>
<dbReference type="PROSITE" id="PS50072">
    <property type="entry name" value="CSA_PPIASE_2"/>
    <property type="match status" value="1"/>
</dbReference>
<reference evidence="10" key="2">
    <citation type="journal article" date="2021" name="PeerJ">
        <title>Extensive microbial diversity within the chicken gut microbiome revealed by metagenomics and culture.</title>
        <authorList>
            <person name="Gilroy R."/>
            <person name="Ravi A."/>
            <person name="Getino M."/>
            <person name="Pursley I."/>
            <person name="Horton D.L."/>
            <person name="Alikhan N.F."/>
            <person name="Baker D."/>
            <person name="Gharbi K."/>
            <person name="Hall N."/>
            <person name="Watson M."/>
            <person name="Adriaenssens E.M."/>
            <person name="Foster-Nyarko E."/>
            <person name="Jarju S."/>
            <person name="Secka A."/>
            <person name="Antonio M."/>
            <person name="Oren A."/>
            <person name="Chaudhuri R.R."/>
            <person name="La Ragione R."/>
            <person name="Hildebrand F."/>
            <person name="Pallen M.J."/>
        </authorList>
    </citation>
    <scope>NUCLEOTIDE SEQUENCE</scope>
    <source>
        <strain evidence="10">10532</strain>
    </source>
</reference>
<protein>
    <recommendedName>
        <fullName evidence="3 6">peptidylprolyl isomerase</fullName>
        <ecNumber evidence="3 6">5.2.1.8</ecNumber>
    </recommendedName>
</protein>
<keyword evidence="4 6" id="KW-0697">Rotamase</keyword>
<evidence type="ECO:0000256" key="6">
    <source>
        <dbReference type="PROSITE-ProRule" id="PRU00277"/>
    </source>
</evidence>
<dbReference type="Pfam" id="PF00160">
    <property type="entry name" value="Pro_isomerase"/>
    <property type="match status" value="1"/>
</dbReference>
<dbReference type="PROSITE" id="PS50059">
    <property type="entry name" value="FKBP_PPIASE"/>
    <property type="match status" value="1"/>
</dbReference>